<dbReference type="Proteomes" id="UP000271098">
    <property type="component" value="Unassembled WGS sequence"/>
</dbReference>
<dbReference type="InterPro" id="IPR008993">
    <property type="entry name" value="TIMP-like_OB-fold"/>
</dbReference>
<evidence type="ECO:0000313" key="5">
    <source>
        <dbReference type="EMBL" id="VDN18245.1"/>
    </source>
</evidence>
<comment type="subcellular location">
    <subcellularLocation>
        <location evidence="1">Secreted</location>
    </subcellularLocation>
</comment>
<evidence type="ECO:0000259" key="4">
    <source>
        <dbReference type="PROSITE" id="PS50189"/>
    </source>
</evidence>
<keyword evidence="3" id="KW-1015">Disulfide bond</keyword>
<dbReference type="InterPro" id="IPR018933">
    <property type="entry name" value="Netrin_module_non-TIMP"/>
</dbReference>
<protein>
    <submittedName>
        <fullName evidence="7">NTR domain-containing protein</fullName>
    </submittedName>
</protein>
<gene>
    <name evidence="5" type="ORF">GPUH_LOCUS11036</name>
</gene>
<dbReference type="EMBL" id="UYRT01078300">
    <property type="protein sequence ID" value="VDN18245.1"/>
    <property type="molecule type" value="Genomic_DNA"/>
</dbReference>
<dbReference type="AlphaFoldDB" id="A0A183DQP5"/>
<feature type="domain" description="NTR" evidence="4">
    <location>
        <begin position="1"/>
        <end position="111"/>
    </location>
</feature>
<dbReference type="GO" id="GO:0005576">
    <property type="term" value="C:extracellular region"/>
    <property type="evidence" value="ECO:0007669"/>
    <property type="project" value="UniProtKB-SubCell"/>
</dbReference>
<accession>A0A183DQP5</accession>
<evidence type="ECO:0000256" key="1">
    <source>
        <dbReference type="ARBA" id="ARBA00004613"/>
    </source>
</evidence>
<dbReference type="InterPro" id="IPR001134">
    <property type="entry name" value="Netrin_domain"/>
</dbReference>
<dbReference type="Gene3D" id="2.40.50.120">
    <property type="match status" value="1"/>
</dbReference>
<proteinExistence type="predicted"/>
<dbReference type="PROSITE" id="PS50189">
    <property type="entry name" value="NTR"/>
    <property type="match status" value="1"/>
</dbReference>
<dbReference type="SMART" id="SM00643">
    <property type="entry name" value="C345C"/>
    <property type="match status" value="1"/>
</dbReference>
<dbReference type="SUPFAM" id="SSF50242">
    <property type="entry name" value="TIMP-like"/>
    <property type="match status" value="1"/>
</dbReference>
<reference evidence="5 6" key="2">
    <citation type="submission" date="2018-11" db="EMBL/GenBank/DDBJ databases">
        <authorList>
            <consortium name="Pathogen Informatics"/>
        </authorList>
    </citation>
    <scope>NUCLEOTIDE SEQUENCE [LARGE SCALE GENOMIC DNA]</scope>
</reference>
<organism evidence="7">
    <name type="scientific">Gongylonema pulchrum</name>
    <dbReference type="NCBI Taxonomy" id="637853"/>
    <lineage>
        <taxon>Eukaryota</taxon>
        <taxon>Metazoa</taxon>
        <taxon>Ecdysozoa</taxon>
        <taxon>Nematoda</taxon>
        <taxon>Chromadorea</taxon>
        <taxon>Rhabditida</taxon>
        <taxon>Spirurina</taxon>
        <taxon>Spiruromorpha</taxon>
        <taxon>Spiruroidea</taxon>
        <taxon>Gongylonematidae</taxon>
        <taxon>Gongylonema</taxon>
    </lineage>
</organism>
<dbReference type="Pfam" id="PF01759">
    <property type="entry name" value="NTR"/>
    <property type="match status" value="1"/>
</dbReference>
<keyword evidence="2" id="KW-0964">Secreted</keyword>
<dbReference type="OrthoDB" id="5984158at2759"/>
<sequence>MHSAIEVQVTGRESVDGWSKYRLAVLAIYKRDAGVHVHRGEQSLWVSGKRTACKCPKIRVGKRYFILGRNDTNDISRPGIVLRTRTVVLEWNADDLEKIMRFSKKERKGQCPARRRF</sequence>
<reference evidence="7" key="1">
    <citation type="submission" date="2016-06" db="UniProtKB">
        <authorList>
            <consortium name="WormBaseParasite"/>
        </authorList>
    </citation>
    <scope>IDENTIFICATION</scope>
</reference>
<evidence type="ECO:0000256" key="3">
    <source>
        <dbReference type="ARBA" id="ARBA00023157"/>
    </source>
</evidence>
<keyword evidence="6" id="KW-1185">Reference proteome</keyword>
<name>A0A183DQP5_9BILA</name>
<evidence type="ECO:0000313" key="7">
    <source>
        <dbReference type="WBParaSite" id="GPUH_0001104901-mRNA-1"/>
    </source>
</evidence>
<evidence type="ECO:0000256" key="2">
    <source>
        <dbReference type="ARBA" id="ARBA00022525"/>
    </source>
</evidence>
<evidence type="ECO:0000313" key="6">
    <source>
        <dbReference type="Proteomes" id="UP000271098"/>
    </source>
</evidence>
<dbReference type="WBParaSite" id="GPUH_0001104901-mRNA-1">
    <property type="protein sequence ID" value="GPUH_0001104901-mRNA-1"/>
    <property type="gene ID" value="GPUH_0001104901"/>
</dbReference>